<organism evidence="7 8">
    <name type="scientific">Conchiformibius kuhniae</name>
    <dbReference type="NCBI Taxonomy" id="211502"/>
    <lineage>
        <taxon>Bacteria</taxon>
        <taxon>Pseudomonadati</taxon>
        <taxon>Pseudomonadota</taxon>
        <taxon>Betaproteobacteria</taxon>
        <taxon>Neisseriales</taxon>
        <taxon>Neisseriaceae</taxon>
        <taxon>Conchiformibius</taxon>
    </lineage>
</organism>
<reference evidence="7" key="2">
    <citation type="submission" date="2024-09" db="EMBL/GenBank/DDBJ databases">
        <authorList>
            <person name="Veyrier F.J."/>
        </authorList>
    </citation>
    <scope>NUCLEOTIDE SEQUENCE</scope>
    <source>
        <strain evidence="7">17694</strain>
    </source>
</reference>
<dbReference type="NCBIfam" id="NF002506">
    <property type="entry name" value="PRK01885.1"/>
    <property type="match status" value="1"/>
</dbReference>
<dbReference type="GO" id="GO:0006354">
    <property type="term" value="P:DNA-templated transcription elongation"/>
    <property type="evidence" value="ECO:0007669"/>
    <property type="project" value="TreeGrafter"/>
</dbReference>
<accession>A0A8T9MXX0</accession>
<sequence length="163" mass="19115">MSELPKNYITPAGWQALKDELYRLVHKERPEIVQIVNWAAGNGDRSENGDYLYGKRRMREIDRRIRFLTKRLERAEVVDPETREPTDQVFFAATVELLREDGTEQTVQIVGEDEIDTPRNKISWRSPLARALIKAREGDCVWLNTGDKREEIEILSVRYQKIE</sequence>
<evidence type="ECO:0000256" key="1">
    <source>
        <dbReference type="ARBA" id="ARBA00023015"/>
    </source>
</evidence>
<dbReference type="Pfam" id="PF03449">
    <property type="entry name" value="GreA_GreB_N"/>
    <property type="match status" value="1"/>
</dbReference>
<comment type="function">
    <text evidence="4">Necessary for efficient RNA polymerase transcription elongation past template-encoded arresting sites. The arresting sites in DNA have the property of trapping a certain fraction of elongating RNA polymerases that pass through, resulting in locked ternary complexes. Cleavage of the nascent transcript by cleavage factors such as GreA or GreB allows the resumption of elongation from the new 3'terminus. GreB releases sequences of up to 9 nucleotides in length.</text>
</comment>
<reference evidence="7" key="1">
    <citation type="journal article" date="2022" name="Res Sq">
        <title>Evolution of multicellular longitudinally dividing oral cavity symbionts (Neisseriaceae).</title>
        <authorList>
            <person name="Nyongesa S."/>
            <person name="Weber P."/>
            <person name="Bernet E."/>
            <person name="Pullido F."/>
            <person name="Nieckarz M."/>
            <person name="Delaby M."/>
            <person name="Nieves C."/>
            <person name="Viehboeck T."/>
            <person name="Krause N."/>
            <person name="Rivera-Millot A."/>
            <person name="Nakamura A."/>
            <person name="Vischer N."/>
            <person name="VanNieuwenhze M."/>
            <person name="Brun Y."/>
            <person name="Cava F."/>
            <person name="Bulgheresi S."/>
            <person name="Veyrier F."/>
        </authorList>
    </citation>
    <scope>NUCLEOTIDE SEQUENCE</scope>
    <source>
        <strain evidence="7">17694</strain>
    </source>
</reference>
<evidence type="ECO:0000256" key="3">
    <source>
        <dbReference type="ARBA" id="ARBA00023163"/>
    </source>
</evidence>
<dbReference type="HAMAP" id="MF_00930">
    <property type="entry name" value="GreB"/>
    <property type="match status" value="1"/>
</dbReference>
<evidence type="ECO:0000259" key="5">
    <source>
        <dbReference type="Pfam" id="PF01272"/>
    </source>
</evidence>
<dbReference type="InterPro" id="IPR018151">
    <property type="entry name" value="TF_GreA/GreB_CS"/>
</dbReference>
<dbReference type="GO" id="GO:0070063">
    <property type="term" value="F:RNA polymerase binding"/>
    <property type="evidence" value="ECO:0007669"/>
    <property type="project" value="InterPro"/>
</dbReference>
<dbReference type="HAMAP" id="MF_00105">
    <property type="entry name" value="GreA_GreB"/>
    <property type="match status" value="1"/>
</dbReference>
<keyword evidence="7" id="KW-0648">Protein biosynthesis</keyword>
<feature type="domain" description="Transcription elongation factor GreA/GreB C-terminal" evidence="5">
    <location>
        <begin position="85"/>
        <end position="159"/>
    </location>
</feature>
<gene>
    <name evidence="4 7" type="primary">greB</name>
    <name evidence="7" type="ORF">LVJ77_01660</name>
</gene>
<evidence type="ECO:0000313" key="7">
    <source>
        <dbReference type="EMBL" id="UOP05042.1"/>
    </source>
</evidence>
<proteinExistence type="inferred from homology"/>
<dbReference type="PANTHER" id="PTHR30437">
    <property type="entry name" value="TRANSCRIPTION ELONGATION FACTOR GREA"/>
    <property type="match status" value="1"/>
</dbReference>
<feature type="domain" description="Transcription elongation factor GreA/GreB N-terminal" evidence="6">
    <location>
        <begin position="7"/>
        <end position="77"/>
    </location>
</feature>
<dbReference type="InterPro" id="IPR036805">
    <property type="entry name" value="Tscrpt_elong_fac_GreA/B_N_sf"/>
</dbReference>
<keyword evidence="7" id="KW-0251">Elongation factor</keyword>
<dbReference type="InterPro" id="IPR001437">
    <property type="entry name" value="Tscrpt_elong_fac_GreA/B_C"/>
</dbReference>
<dbReference type="Proteomes" id="UP000831534">
    <property type="component" value="Chromosome"/>
</dbReference>
<dbReference type="NCBIfam" id="TIGR01461">
    <property type="entry name" value="greB"/>
    <property type="match status" value="1"/>
</dbReference>
<dbReference type="InterPro" id="IPR036953">
    <property type="entry name" value="GreA/GreB_C_sf"/>
</dbReference>
<dbReference type="Pfam" id="PF01272">
    <property type="entry name" value="GreA_GreB"/>
    <property type="match status" value="1"/>
</dbReference>
<dbReference type="InterPro" id="IPR028624">
    <property type="entry name" value="Tscrpt_elong_fac_GreA/B"/>
</dbReference>
<dbReference type="GO" id="GO:0003746">
    <property type="term" value="F:translation elongation factor activity"/>
    <property type="evidence" value="ECO:0007669"/>
    <property type="project" value="UniProtKB-KW"/>
</dbReference>
<dbReference type="Gene3D" id="1.10.287.180">
    <property type="entry name" value="Transcription elongation factor, GreA/GreB, N-terminal domain"/>
    <property type="match status" value="1"/>
</dbReference>
<dbReference type="SUPFAM" id="SSF46557">
    <property type="entry name" value="GreA transcript cleavage protein, N-terminal domain"/>
    <property type="match status" value="1"/>
</dbReference>
<keyword evidence="1 4" id="KW-0805">Transcription regulation</keyword>
<dbReference type="AlphaFoldDB" id="A0A8T9MXX0"/>
<dbReference type="EMBL" id="CP091521">
    <property type="protein sequence ID" value="UOP05042.1"/>
    <property type="molecule type" value="Genomic_DNA"/>
</dbReference>
<name>A0A8T9MXX0_9NEIS</name>
<evidence type="ECO:0000259" key="6">
    <source>
        <dbReference type="Pfam" id="PF03449"/>
    </source>
</evidence>
<dbReference type="PROSITE" id="PS00829">
    <property type="entry name" value="GREAB_1"/>
    <property type="match status" value="1"/>
</dbReference>
<dbReference type="GO" id="GO:0003677">
    <property type="term" value="F:DNA binding"/>
    <property type="evidence" value="ECO:0007669"/>
    <property type="project" value="UniProtKB-UniRule"/>
</dbReference>
<evidence type="ECO:0000313" key="8">
    <source>
        <dbReference type="Proteomes" id="UP000831534"/>
    </source>
</evidence>
<evidence type="ECO:0000256" key="4">
    <source>
        <dbReference type="HAMAP-Rule" id="MF_00930"/>
    </source>
</evidence>
<dbReference type="InterPro" id="IPR006358">
    <property type="entry name" value="Tscrpt_elong_fac_GreB"/>
</dbReference>
<dbReference type="InterPro" id="IPR022691">
    <property type="entry name" value="Tscrpt_elong_fac_GreA/B_N"/>
</dbReference>
<dbReference type="PIRSF" id="PIRSF006092">
    <property type="entry name" value="GreA_GreB"/>
    <property type="match status" value="1"/>
</dbReference>
<protein>
    <recommendedName>
        <fullName evidence="4">Transcription elongation factor GreB</fullName>
    </recommendedName>
    <alternativeName>
        <fullName evidence="4">Transcript cleavage factor GreB</fullName>
    </alternativeName>
</protein>
<dbReference type="FunFam" id="3.10.50.30:FF:000001">
    <property type="entry name" value="Transcription elongation factor GreA"/>
    <property type="match status" value="1"/>
</dbReference>
<dbReference type="KEGG" id="ckh:LVJ77_01660"/>
<dbReference type="PANTHER" id="PTHR30437:SF6">
    <property type="entry name" value="TRANSCRIPTION ELONGATION FACTOR GREB"/>
    <property type="match status" value="1"/>
</dbReference>
<dbReference type="GO" id="GO:0032784">
    <property type="term" value="P:regulation of DNA-templated transcription elongation"/>
    <property type="evidence" value="ECO:0007669"/>
    <property type="project" value="UniProtKB-UniRule"/>
</dbReference>
<evidence type="ECO:0000256" key="2">
    <source>
        <dbReference type="ARBA" id="ARBA00023125"/>
    </source>
</evidence>
<dbReference type="SUPFAM" id="SSF54534">
    <property type="entry name" value="FKBP-like"/>
    <property type="match status" value="1"/>
</dbReference>
<comment type="similarity">
    <text evidence="4">Belongs to the GreA/GreB family. GreB subfamily.</text>
</comment>
<keyword evidence="2 4" id="KW-0238">DNA-binding</keyword>
<keyword evidence="8" id="KW-1185">Reference proteome</keyword>
<dbReference type="PROSITE" id="PS00830">
    <property type="entry name" value="GREAB_2"/>
    <property type="match status" value="1"/>
</dbReference>
<dbReference type="InterPro" id="IPR023459">
    <property type="entry name" value="Tscrpt_elong_fac_GreA/B_fam"/>
</dbReference>
<dbReference type="FunFam" id="1.10.287.180:FF:000001">
    <property type="entry name" value="Transcription elongation factor GreA"/>
    <property type="match status" value="1"/>
</dbReference>
<keyword evidence="3 4" id="KW-0804">Transcription</keyword>
<dbReference type="Gene3D" id="3.10.50.30">
    <property type="entry name" value="Transcription elongation factor, GreA/GreB, C-terminal domain"/>
    <property type="match status" value="1"/>
</dbReference>
<dbReference type="RefSeq" id="WP_027008886.1">
    <property type="nucleotide sequence ID" value="NZ_CP091521.1"/>
</dbReference>